<evidence type="ECO:0000313" key="1">
    <source>
        <dbReference type="EMBL" id="KAF2463649.1"/>
    </source>
</evidence>
<gene>
    <name evidence="1" type="ORF">BDR25DRAFT_307678</name>
</gene>
<comment type="caution">
    <text evidence="1">The sequence shown here is derived from an EMBL/GenBank/DDBJ whole genome shotgun (WGS) entry which is preliminary data.</text>
</comment>
<reference evidence="1" key="1">
    <citation type="journal article" date="2020" name="Stud. Mycol.">
        <title>101 Dothideomycetes genomes: a test case for predicting lifestyles and emergence of pathogens.</title>
        <authorList>
            <person name="Haridas S."/>
            <person name="Albert R."/>
            <person name="Binder M."/>
            <person name="Bloem J."/>
            <person name="Labutti K."/>
            <person name="Salamov A."/>
            <person name="Andreopoulos B."/>
            <person name="Baker S."/>
            <person name="Barry K."/>
            <person name="Bills G."/>
            <person name="Bluhm B."/>
            <person name="Cannon C."/>
            <person name="Castanera R."/>
            <person name="Culley D."/>
            <person name="Daum C."/>
            <person name="Ezra D."/>
            <person name="Gonzalez J."/>
            <person name="Henrissat B."/>
            <person name="Kuo A."/>
            <person name="Liang C."/>
            <person name="Lipzen A."/>
            <person name="Lutzoni F."/>
            <person name="Magnuson J."/>
            <person name="Mondo S."/>
            <person name="Nolan M."/>
            <person name="Ohm R."/>
            <person name="Pangilinan J."/>
            <person name="Park H.-J."/>
            <person name="Ramirez L."/>
            <person name="Alfaro M."/>
            <person name="Sun H."/>
            <person name="Tritt A."/>
            <person name="Yoshinaga Y."/>
            <person name="Zwiers L.-H."/>
            <person name="Turgeon B."/>
            <person name="Goodwin S."/>
            <person name="Spatafora J."/>
            <person name="Crous P."/>
            <person name="Grigoriev I."/>
        </authorList>
    </citation>
    <scope>NUCLEOTIDE SEQUENCE</scope>
    <source>
        <strain evidence="1">ATCC 200398</strain>
    </source>
</reference>
<name>A0ACB6Q9E1_9PLEO</name>
<organism evidence="1 2">
    <name type="scientific">Lindgomyces ingoldianus</name>
    <dbReference type="NCBI Taxonomy" id="673940"/>
    <lineage>
        <taxon>Eukaryota</taxon>
        <taxon>Fungi</taxon>
        <taxon>Dikarya</taxon>
        <taxon>Ascomycota</taxon>
        <taxon>Pezizomycotina</taxon>
        <taxon>Dothideomycetes</taxon>
        <taxon>Pleosporomycetidae</taxon>
        <taxon>Pleosporales</taxon>
        <taxon>Lindgomycetaceae</taxon>
        <taxon>Lindgomyces</taxon>
    </lineage>
</organism>
<keyword evidence="2" id="KW-1185">Reference proteome</keyword>
<dbReference type="Proteomes" id="UP000799755">
    <property type="component" value="Unassembled WGS sequence"/>
</dbReference>
<evidence type="ECO:0000313" key="2">
    <source>
        <dbReference type="Proteomes" id="UP000799755"/>
    </source>
</evidence>
<dbReference type="EMBL" id="MU003548">
    <property type="protein sequence ID" value="KAF2463649.1"/>
    <property type="molecule type" value="Genomic_DNA"/>
</dbReference>
<protein>
    <submittedName>
        <fullName evidence="1">Uncharacterized protein</fullName>
    </submittedName>
</protein>
<proteinExistence type="predicted"/>
<accession>A0ACB6Q9E1</accession>
<sequence>MTDDHKMEDAEMSNAPTGAVDKGKGKAPQAPDAMEESAEESSSGEESGAENEGGEPELEDEDNMEEIDTSNIIPSGRRTRGKNIDFKKAAQELGGDDDEEDDEDFNDPDDAMEE</sequence>